<feature type="coiled-coil region" evidence="1">
    <location>
        <begin position="213"/>
        <end position="240"/>
    </location>
</feature>
<dbReference type="PANTHER" id="PTHR34057:SF10">
    <property type="entry name" value="TRANSPOSASE, PTTA_EN_SPM, PLANT"/>
    <property type="match status" value="1"/>
</dbReference>
<reference evidence="2" key="1">
    <citation type="journal article" date="2019" name="Toxins">
        <title>Detection of Abrin-Like and Prepropulchellin-Like Toxin Genes and Transcripts Using Whole Genome Sequencing and Full-Length Transcript Sequencing of Abrus precatorius.</title>
        <authorList>
            <person name="Hovde B.T."/>
            <person name="Daligault H.E."/>
            <person name="Hanschen E.R."/>
            <person name="Kunde Y.A."/>
            <person name="Johnson M.B."/>
            <person name="Starkenburg S.R."/>
            <person name="Johnson S.L."/>
        </authorList>
    </citation>
    <scope>NUCLEOTIDE SEQUENCE [LARGE SCALE GENOMIC DNA]</scope>
</reference>
<dbReference type="AlphaFoldDB" id="A0A8B8K3T1"/>
<dbReference type="KEGG" id="aprc:113851434"/>
<sequence>MNFGKASVVRDSCEDVVAECSSSFGDTGSDTENASFFSDTVVESPMRTHDPSSLMCDDRKKRTTKGVTIHWRRFIRPIMWRCKWIEMQLKQLHSQACKYEEELAAYNHTKQLDFAHLNFDDSDVKAVPITGRMHKNKAMKRNRRERVEEMCDLASYMSNHSLFSYYEKTNCTADTCLKDLNDVGIGGDNGNSKDFMMNHVWSSVDRRNVDKSLNDIIQQIEAIQSQVQKLKSRTDTLQSKFRMGDLLMPGNATSLEGITTCIETTDRPELDDLCKDVSFLYKSNFKFLFFSVIYL</sequence>
<dbReference type="GeneID" id="113851434"/>
<dbReference type="OrthoDB" id="21648at2759"/>
<reference evidence="3" key="2">
    <citation type="submission" date="2025-08" db="UniProtKB">
        <authorList>
            <consortium name="RefSeq"/>
        </authorList>
    </citation>
    <scope>IDENTIFICATION</scope>
    <source>
        <tissue evidence="3">Young leaves</tissue>
    </source>
</reference>
<dbReference type="Proteomes" id="UP000694853">
    <property type="component" value="Unplaced"/>
</dbReference>
<keyword evidence="1" id="KW-0175">Coiled coil</keyword>
<dbReference type="InterPro" id="IPR038745">
    <property type="entry name" value="AT4G37440-like"/>
</dbReference>
<dbReference type="RefSeq" id="XP_027337718.1">
    <property type="nucleotide sequence ID" value="XM_027481917.1"/>
</dbReference>
<evidence type="ECO:0000256" key="1">
    <source>
        <dbReference type="SAM" id="Coils"/>
    </source>
</evidence>
<organism evidence="2 3">
    <name type="scientific">Abrus precatorius</name>
    <name type="common">Indian licorice</name>
    <name type="synonym">Glycine abrus</name>
    <dbReference type="NCBI Taxonomy" id="3816"/>
    <lineage>
        <taxon>Eukaryota</taxon>
        <taxon>Viridiplantae</taxon>
        <taxon>Streptophyta</taxon>
        <taxon>Embryophyta</taxon>
        <taxon>Tracheophyta</taxon>
        <taxon>Spermatophyta</taxon>
        <taxon>Magnoliopsida</taxon>
        <taxon>eudicotyledons</taxon>
        <taxon>Gunneridae</taxon>
        <taxon>Pentapetalae</taxon>
        <taxon>rosids</taxon>
        <taxon>fabids</taxon>
        <taxon>Fabales</taxon>
        <taxon>Fabaceae</taxon>
        <taxon>Papilionoideae</taxon>
        <taxon>50 kb inversion clade</taxon>
        <taxon>NPAAA clade</taxon>
        <taxon>indigoferoid/millettioid clade</taxon>
        <taxon>Abreae</taxon>
        <taxon>Abrus</taxon>
    </lineage>
</organism>
<evidence type="ECO:0000313" key="2">
    <source>
        <dbReference type="Proteomes" id="UP000694853"/>
    </source>
</evidence>
<dbReference type="CDD" id="cd11650">
    <property type="entry name" value="AT4G37440_like"/>
    <property type="match status" value="1"/>
</dbReference>
<accession>A0A8B8K3T1</accession>
<name>A0A8B8K3T1_ABRPR</name>
<dbReference type="PANTHER" id="PTHR34057">
    <property type="entry name" value="ELONGATION FACTOR"/>
    <property type="match status" value="1"/>
</dbReference>
<keyword evidence="2" id="KW-1185">Reference proteome</keyword>
<gene>
    <name evidence="3" type="primary">LOC113851434</name>
</gene>
<proteinExistence type="predicted"/>
<protein>
    <submittedName>
        <fullName evidence="3">Uncharacterized protein LOC113851434</fullName>
    </submittedName>
</protein>
<evidence type="ECO:0000313" key="3">
    <source>
        <dbReference type="RefSeq" id="XP_027337718.1"/>
    </source>
</evidence>